<dbReference type="Pfam" id="PF00528">
    <property type="entry name" value="BPD_transp_1"/>
    <property type="match status" value="1"/>
</dbReference>
<dbReference type="PROSITE" id="PS50928">
    <property type="entry name" value="ABC_TM1"/>
    <property type="match status" value="1"/>
</dbReference>
<evidence type="ECO:0000256" key="2">
    <source>
        <dbReference type="ARBA" id="ARBA00022448"/>
    </source>
</evidence>
<dbReference type="Proteomes" id="UP000005633">
    <property type="component" value="Chromosome"/>
</dbReference>
<feature type="transmembrane region" description="Helical" evidence="7">
    <location>
        <begin position="126"/>
        <end position="147"/>
    </location>
</feature>
<dbReference type="EMBL" id="CP003153">
    <property type="protein sequence ID" value="AEV26599.1"/>
    <property type="molecule type" value="Genomic_DNA"/>
</dbReference>
<evidence type="ECO:0000256" key="5">
    <source>
        <dbReference type="ARBA" id="ARBA00022989"/>
    </source>
</evidence>
<dbReference type="PANTHER" id="PTHR43386">
    <property type="entry name" value="OLIGOPEPTIDE TRANSPORT SYSTEM PERMEASE PROTEIN APPC"/>
    <property type="match status" value="1"/>
</dbReference>
<dbReference type="Gene3D" id="1.10.3720.10">
    <property type="entry name" value="MetI-like"/>
    <property type="match status" value="1"/>
</dbReference>
<feature type="domain" description="ABC transmembrane type-1" evidence="9">
    <location>
        <begin position="124"/>
        <end position="314"/>
    </location>
</feature>
<dbReference type="KEGG" id="dsu:Dsui_2236"/>
<accession>G8QKB6</accession>
<dbReference type="RefSeq" id="WP_014237293.1">
    <property type="nucleotide sequence ID" value="NC_016616.1"/>
</dbReference>
<feature type="transmembrane region" description="Helical" evidence="7">
    <location>
        <begin position="301"/>
        <end position="321"/>
    </location>
</feature>
<dbReference type="InterPro" id="IPR035906">
    <property type="entry name" value="MetI-like_sf"/>
</dbReference>
<proteinExistence type="inferred from homology"/>
<dbReference type="InterPro" id="IPR000515">
    <property type="entry name" value="MetI-like"/>
</dbReference>
<keyword evidence="5 7" id="KW-1133">Transmembrane helix</keyword>
<keyword evidence="3" id="KW-1003">Cell membrane</keyword>
<protein>
    <submittedName>
        <fullName evidence="10">ABC-type dipeptide/oligopeptide/nickel transport system, permease component</fullName>
    </submittedName>
</protein>
<evidence type="ECO:0000259" key="9">
    <source>
        <dbReference type="PROSITE" id="PS50928"/>
    </source>
</evidence>
<dbReference type="InterPro" id="IPR050366">
    <property type="entry name" value="BP-dependent_transpt_permease"/>
</dbReference>
<keyword evidence="4 7" id="KW-0812">Transmembrane</keyword>
<evidence type="ECO:0000256" key="1">
    <source>
        <dbReference type="ARBA" id="ARBA00004651"/>
    </source>
</evidence>
<dbReference type="HOGENOM" id="CLU_028518_2_2_4"/>
<sequence length="328" mass="33722">MSESRPDSTPTPTPTPTPTSVSTSAGGGIAVRTLARLAGCRSSTFLARFAANPAGKLALLLLALTLLTAFAGPFLAPQNPYDPAALDILDARLPPGSAAAAGGTYLLGSDEQGRDLLSAMVYGLRLSLLVAGAGTGLACLLGAALGLTAGYFGGRWERLVLALADLQLSFPALLIALALLALSGPGLPKVALALAASQWAYFARSARVAALVESGKDYIAAARLQGLSHARLLWRHLLPNCLPPLLVILPLQLAAAISLEATLSFLGLGAPATEPSLGRLIANGFAYLLSGQYWISLYPGLLLTLAVTAITLAADRLAAVLDPRRQEG</sequence>
<dbReference type="GO" id="GO:0055085">
    <property type="term" value="P:transmembrane transport"/>
    <property type="evidence" value="ECO:0007669"/>
    <property type="project" value="InterPro"/>
</dbReference>
<dbReference type="OrthoDB" id="9783218at2"/>
<evidence type="ECO:0000313" key="10">
    <source>
        <dbReference type="EMBL" id="AEV26599.1"/>
    </source>
</evidence>
<dbReference type="GO" id="GO:0005886">
    <property type="term" value="C:plasma membrane"/>
    <property type="evidence" value="ECO:0007669"/>
    <property type="project" value="UniProtKB-SubCell"/>
</dbReference>
<dbReference type="AlphaFoldDB" id="G8QKB6"/>
<reference evidence="10 11" key="1">
    <citation type="journal article" date="2012" name="J. Bacteriol.">
        <title>Complete genome sequence of the anaerobic perchlorate-reducing bacterium Azospira suillum strain PS.</title>
        <authorList>
            <person name="Byrne-Bailey K.G."/>
            <person name="Coates J.D."/>
        </authorList>
    </citation>
    <scope>NUCLEOTIDE SEQUENCE [LARGE SCALE GENOMIC DNA]</scope>
    <source>
        <strain evidence="11">ATCC BAA-33 / DSM 13638 / PS</strain>
    </source>
</reference>
<comment type="similarity">
    <text evidence="7">Belongs to the binding-protein-dependent transport system permease family.</text>
</comment>
<evidence type="ECO:0000313" key="11">
    <source>
        <dbReference type="Proteomes" id="UP000005633"/>
    </source>
</evidence>
<evidence type="ECO:0000256" key="3">
    <source>
        <dbReference type="ARBA" id="ARBA00022475"/>
    </source>
</evidence>
<feature type="region of interest" description="Disordered" evidence="8">
    <location>
        <begin position="1"/>
        <end position="25"/>
    </location>
</feature>
<keyword evidence="2 7" id="KW-0813">Transport</keyword>
<organism evidence="10 11">
    <name type="scientific">Azospira oryzae (strain ATCC BAA-33 / DSM 13638 / PS)</name>
    <name type="common">Dechlorosoma suillum</name>
    <dbReference type="NCBI Taxonomy" id="640081"/>
    <lineage>
        <taxon>Bacteria</taxon>
        <taxon>Pseudomonadati</taxon>
        <taxon>Pseudomonadota</taxon>
        <taxon>Betaproteobacteria</taxon>
        <taxon>Rhodocyclales</taxon>
        <taxon>Rhodocyclaceae</taxon>
        <taxon>Azospira</taxon>
    </lineage>
</organism>
<dbReference type="InterPro" id="IPR025966">
    <property type="entry name" value="OppC_N"/>
</dbReference>
<feature type="transmembrane region" description="Helical" evidence="7">
    <location>
        <begin position="57"/>
        <end position="76"/>
    </location>
</feature>
<keyword evidence="6 7" id="KW-0472">Membrane</keyword>
<dbReference type="STRING" id="640081.Dsui_2236"/>
<evidence type="ECO:0000256" key="6">
    <source>
        <dbReference type="ARBA" id="ARBA00023136"/>
    </source>
</evidence>
<dbReference type="SUPFAM" id="SSF161098">
    <property type="entry name" value="MetI-like"/>
    <property type="match status" value="1"/>
</dbReference>
<dbReference type="CDD" id="cd06261">
    <property type="entry name" value="TM_PBP2"/>
    <property type="match status" value="1"/>
</dbReference>
<dbReference type="eggNOG" id="COG1173">
    <property type="taxonomic scope" value="Bacteria"/>
</dbReference>
<evidence type="ECO:0000256" key="7">
    <source>
        <dbReference type="RuleBase" id="RU363032"/>
    </source>
</evidence>
<dbReference type="PANTHER" id="PTHR43386:SF26">
    <property type="entry name" value="ABC TRANSPORTER PERMEASE PROTEIN"/>
    <property type="match status" value="1"/>
</dbReference>
<dbReference type="Pfam" id="PF12911">
    <property type="entry name" value="OppC_N"/>
    <property type="match status" value="1"/>
</dbReference>
<name>G8QKB6_AZOOP</name>
<feature type="transmembrane region" description="Helical" evidence="7">
    <location>
        <begin position="159"/>
        <end position="182"/>
    </location>
</feature>
<gene>
    <name evidence="10" type="ordered locus">Dsui_2236</name>
</gene>
<evidence type="ECO:0000256" key="4">
    <source>
        <dbReference type="ARBA" id="ARBA00022692"/>
    </source>
</evidence>
<evidence type="ECO:0000256" key="8">
    <source>
        <dbReference type="SAM" id="MobiDB-lite"/>
    </source>
</evidence>
<comment type="subcellular location">
    <subcellularLocation>
        <location evidence="1 7">Cell membrane</location>
        <topology evidence="1 7">Multi-pass membrane protein</topology>
    </subcellularLocation>
</comment>